<proteinExistence type="predicted"/>
<evidence type="ECO:0000313" key="2">
    <source>
        <dbReference type="EMBL" id="PPK51577.1"/>
    </source>
</evidence>
<protein>
    <submittedName>
        <fullName evidence="2">Uncharacterized protein</fullName>
    </submittedName>
</protein>
<gene>
    <name evidence="2" type="ORF">B0H24_10444</name>
    <name evidence="1" type="ORF">BY455_1434</name>
</gene>
<evidence type="ECO:0000313" key="1">
    <source>
        <dbReference type="EMBL" id="PPK49901.1"/>
    </source>
</evidence>
<dbReference type="Proteomes" id="UP000239446">
    <property type="component" value="Unassembled WGS sequence"/>
</dbReference>
<keyword evidence="4" id="KW-1185">Reference proteome</keyword>
<dbReference type="AlphaFoldDB" id="A0A2S6G2I8"/>
<name>A0A2S6G2I8_9GAMM</name>
<reference evidence="2 3" key="2">
    <citation type="submission" date="2018-02" db="EMBL/GenBank/DDBJ databases">
        <title>Subsurface microbial communities from deep shales in Ohio and West Virginia, USA.</title>
        <authorList>
            <person name="Wrighton K."/>
        </authorList>
    </citation>
    <scope>NUCLEOTIDE SEQUENCE [LARGE SCALE GENOMIC DNA]</scope>
    <source>
        <strain evidence="2 3">UTICA-S1B9</strain>
    </source>
</reference>
<reference evidence="1 4" key="1">
    <citation type="submission" date="2018-02" db="EMBL/GenBank/DDBJ databases">
        <title>Deep subsurface shale carbon reservoir microbial communities from Ohio and West Virginia, USA.</title>
        <authorList>
            <person name="Wrighton K."/>
        </authorList>
    </citation>
    <scope>NUCLEOTIDE SEQUENCE [LARGE SCALE GENOMIC DNA]</scope>
    <source>
        <strain evidence="1 4">UTICA-S1B6</strain>
    </source>
</reference>
<dbReference type="Proteomes" id="UP000239648">
    <property type="component" value="Unassembled WGS sequence"/>
</dbReference>
<sequence length="216" mass="24994">MDYQQLKERHRAERDRQHPNLSLRVHRSLSWLQRAEVMDDLDGQFIFLWIAFNAAYATEIEDGYRASAKTTFGEFLQKLVELDTQSRLEDLTWNEFPKSIRLLLDNKFVFQSFWDFQNQRLTAEEWEERFADGKKAAQHALGSQDTASVLGIVMNRTYTLRNQLIHGGATWGSSVNRSQVRDCVALLSKLVPAILIIMMDNPHTLWGDACYPVIDG</sequence>
<accession>A0A2S6G2I8</accession>
<dbReference type="RefSeq" id="WP_104417504.1">
    <property type="nucleotide sequence ID" value="NZ_PTIT01000043.1"/>
</dbReference>
<evidence type="ECO:0000313" key="4">
    <source>
        <dbReference type="Proteomes" id="UP000239648"/>
    </source>
</evidence>
<evidence type="ECO:0000313" key="3">
    <source>
        <dbReference type="Proteomes" id="UP000239446"/>
    </source>
</evidence>
<dbReference type="EMBL" id="PTIU01000044">
    <property type="protein sequence ID" value="PPK51577.1"/>
    <property type="molecule type" value="Genomic_DNA"/>
</dbReference>
<dbReference type="OrthoDB" id="1425096at2"/>
<comment type="caution">
    <text evidence="2">The sequence shown here is derived from an EMBL/GenBank/DDBJ whole genome shotgun (WGS) entry which is preliminary data.</text>
</comment>
<dbReference type="EMBL" id="PTIT01000043">
    <property type="protein sequence ID" value="PPK49901.1"/>
    <property type="molecule type" value="Genomic_DNA"/>
</dbReference>
<organism evidence="2 3">
    <name type="scientific">Marinobacter persicus</name>
    <dbReference type="NCBI Taxonomy" id="930118"/>
    <lineage>
        <taxon>Bacteria</taxon>
        <taxon>Pseudomonadati</taxon>
        <taxon>Pseudomonadota</taxon>
        <taxon>Gammaproteobacteria</taxon>
        <taxon>Pseudomonadales</taxon>
        <taxon>Marinobacteraceae</taxon>
        <taxon>Marinobacter</taxon>
    </lineage>
</organism>